<reference evidence="3" key="2">
    <citation type="submission" date="2023-06" db="EMBL/GenBank/DDBJ databases">
        <authorList>
            <consortium name="Lawrence Berkeley National Laboratory"/>
            <person name="Mondo S.J."/>
            <person name="Hensen N."/>
            <person name="Bonometti L."/>
            <person name="Westerberg I."/>
            <person name="Brannstrom I.O."/>
            <person name="Guillou S."/>
            <person name="Cros-Aarteil S."/>
            <person name="Calhoun S."/>
            <person name="Haridas S."/>
            <person name="Kuo A."/>
            <person name="Pangilinan J."/>
            <person name="Riley R."/>
            <person name="Labutti K."/>
            <person name="Andreopoulos B."/>
            <person name="Lipzen A."/>
            <person name="Chen C."/>
            <person name="Yanf M."/>
            <person name="Daum C."/>
            <person name="Ng V."/>
            <person name="Clum A."/>
            <person name="Steindorff A."/>
            <person name="Ohm R."/>
            <person name="Martin F."/>
            <person name="Silar P."/>
            <person name="Natvig D."/>
            <person name="Lalanne C."/>
            <person name="Gautier V."/>
            <person name="Ament-Velasquez S.L."/>
            <person name="Kruys A."/>
            <person name="Hutchinson M.I."/>
            <person name="Powell A.J."/>
            <person name="Barry K."/>
            <person name="Miller A.N."/>
            <person name="Grigoriev I.V."/>
            <person name="Debuchy R."/>
            <person name="Gladieux P."/>
            <person name="Thoren M.H."/>
            <person name="Johannesson H."/>
        </authorList>
    </citation>
    <scope>NUCLEOTIDE SEQUENCE</scope>
    <source>
        <strain evidence="3">CBS 333.67</strain>
    </source>
</reference>
<feature type="region of interest" description="Disordered" evidence="1">
    <location>
        <begin position="171"/>
        <end position="242"/>
    </location>
</feature>
<keyword evidence="2" id="KW-0732">Signal</keyword>
<dbReference type="GeneID" id="87885417"/>
<feature type="compositionally biased region" description="Basic and acidic residues" evidence="1">
    <location>
        <begin position="212"/>
        <end position="231"/>
    </location>
</feature>
<gene>
    <name evidence="3" type="ORF">B0T15DRAFT_489337</name>
</gene>
<dbReference type="RefSeq" id="XP_062726456.1">
    <property type="nucleotide sequence ID" value="XM_062866588.1"/>
</dbReference>
<feature type="signal peptide" evidence="2">
    <location>
        <begin position="1"/>
        <end position="24"/>
    </location>
</feature>
<feature type="chain" id="PRO_5042554087" evidence="2">
    <location>
        <begin position="25"/>
        <end position="324"/>
    </location>
</feature>
<proteinExistence type="predicted"/>
<name>A0AAJ0H2K1_9PEZI</name>
<protein>
    <submittedName>
        <fullName evidence="3">Uncharacterized protein</fullName>
    </submittedName>
</protein>
<feature type="compositionally biased region" description="Low complexity" evidence="1">
    <location>
        <begin position="186"/>
        <end position="211"/>
    </location>
</feature>
<keyword evidence="4" id="KW-1185">Reference proteome</keyword>
<organism evidence="3 4">
    <name type="scientific">Chaetomium strumarium</name>
    <dbReference type="NCBI Taxonomy" id="1170767"/>
    <lineage>
        <taxon>Eukaryota</taxon>
        <taxon>Fungi</taxon>
        <taxon>Dikarya</taxon>
        <taxon>Ascomycota</taxon>
        <taxon>Pezizomycotina</taxon>
        <taxon>Sordariomycetes</taxon>
        <taxon>Sordariomycetidae</taxon>
        <taxon>Sordariales</taxon>
        <taxon>Chaetomiaceae</taxon>
        <taxon>Chaetomium</taxon>
    </lineage>
</organism>
<dbReference type="AlphaFoldDB" id="A0AAJ0H2K1"/>
<dbReference type="Proteomes" id="UP001273166">
    <property type="component" value="Unassembled WGS sequence"/>
</dbReference>
<evidence type="ECO:0000256" key="2">
    <source>
        <dbReference type="SAM" id="SignalP"/>
    </source>
</evidence>
<evidence type="ECO:0000256" key="1">
    <source>
        <dbReference type="SAM" id="MobiDB-lite"/>
    </source>
</evidence>
<dbReference type="EMBL" id="JAUDZG010000001">
    <property type="protein sequence ID" value="KAK3310676.1"/>
    <property type="molecule type" value="Genomic_DNA"/>
</dbReference>
<evidence type="ECO:0000313" key="3">
    <source>
        <dbReference type="EMBL" id="KAK3310676.1"/>
    </source>
</evidence>
<accession>A0AAJ0H2K1</accession>
<comment type="caution">
    <text evidence="3">The sequence shown here is derived from an EMBL/GenBank/DDBJ whole genome shotgun (WGS) entry which is preliminary data.</text>
</comment>
<evidence type="ECO:0000313" key="4">
    <source>
        <dbReference type="Proteomes" id="UP001273166"/>
    </source>
</evidence>
<reference evidence="3" key="1">
    <citation type="journal article" date="2023" name="Mol. Phylogenet. Evol.">
        <title>Genome-scale phylogeny and comparative genomics of the fungal order Sordariales.</title>
        <authorList>
            <person name="Hensen N."/>
            <person name="Bonometti L."/>
            <person name="Westerberg I."/>
            <person name="Brannstrom I.O."/>
            <person name="Guillou S."/>
            <person name="Cros-Aarteil S."/>
            <person name="Calhoun S."/>
            <person name="Haridas S."/>
            <person name="Kuo A."/>
            <person name="Mondo S."/>
            <person name="Pangilinan J."/>
            <person name="Riley R."/>
            <person name="LaButti K."/>
            <person name="Andreopoulos B."/>
            <person name="Lipzen A."/>
            <person name="Chen C."/>
            <person name="Yan M."/>
            <person name="Daum C."/>
            <person name="Ng V."/>
            <person name="Clum A."/>
            <person name="Steindorff A."/>
            <person name="Ohm R.A."/>
            <person name="Martin F."/>
            <person name="Silar P."/>
            <person name="Natvig D.O."/>
            <person name="Lalanne C."/>
            <person name="Gautier V."/>
            <person name="Ament-Velasquez S.L."/>
            <person name="Kruys A."/>
            <person name="Hutchinson M.I."/>
            <person name="Powell A.J."/>
            <person name="Barry K."/>
            <person name="Miller A.N."/>
            <person name="Grigoriev I.V."/>
            <person name="Debuchy R."/>
            <person name="Gladieux P."/>
            <person name="Hiltunen Thoren M."/>
            <person name="Johannesson H."/>
        </authorList>
    </citation>
    <scope>NUCLEOTIDE SEQUENCE</scope>
    <source>
        <strain evidence="3">CBS 333.67</strain>
    </source>
</reference>
<sequence length="324" mass="35344">MSGKQLRESLFLAENIALLSLLSAAPTAPHLNPVDDQLTHEVHVTNTIAYISGISDDPSHVVAACVEGLASGSGIRVVVAINKERQASNKEVLARIKKGLDQIFGHLARVNREQNSDTEDMVVDAIVRMCKDRIFSRIKSRRPDAKYSKGKSKAFLGSLLQQVIDAQGNKEAADELKHQAKKARSAAKQAAELVEQQQQHASSAGSPSAAGEAEHEPASKPGRVLEPRPELEPEPEPDPVPVAAITTKRKFISTLATPRSRFAEVHIHWLPRRRAAAFYTARPRGFVELEAVRSDVDFDSGSSECVYVAYAGEVVMVDFVRGIM</sequence>